<dbReference type="SUPFAM" id="SSF48452">
    <property type="entry name" value="TPR-like"/>
    <property type="match status" value="1"/>
</dbReference>
<protein>
    <submittedName>
        <fullName evidence="2">Uncharacterized protein</fullName>
    </submittedName>
</protein>
<name>W9ZY90_FUSOX</name>
<sequence>MLEHVVAVRKETLDEKDHERLISEHELARAYLDDRRTTDAIKIFEHVVAVRKETLDEKDHERLISEHALARAYLDNRRIKDAIEILEHVVAIEAETLPENDPRRQLSANLLQSCFEGLEAASDDNEVRCICSEEANGFALLKLYDINPTQLLAWMISLCLFLVLVFGGLPNVT</sequence>
<dbReference type="AlphaFoldDB" id="W9ZY90"/>
<evidence type="ECO:0000313" key="2">
    <source>
        <dbReference type="EMBL" id="EXK26021.1"/>
    </source>
</evidence>
<reference evidence="2" key="2">
    <citation type="submission" date="2012-05" db="EMBL/GenBank/DDBJ databases">
        <title>Annotation of the Genome Sequence of Fusarium oxysporum f. sp. melonis 26406.</title>
        <authorList>
            <consortium name="The Broad Institute Genomics Platform"/>
            <person name="Ma L.-J."/>
            <person name="Corby-Kistler H."/>
            <person name="Broz K."/>
            <person name="Gale L.R."/>
            <person name="Jonkers W."/>
            <person name="O'Donnell K."/>
            <person name="Ploetz R."/>
            <person name="Steinberg C."/>
            <person name="Schwartz D.C."/>
            <person name="VanEtten H."/>
            <person name="Zhou S."/>
            <person name="Young S.K."/>
            <person name="Zeng Q."/>
            <person name="Gargeya S."/>
            <person name="Fitzgerald M."/>
            <person name="Abouelleil A."/>
            <person name="Alvarado L."/>
            <person name="Chapman S.B."/>
            <person name="Gainer-Dewar J."/>
            <person name="Goldberg J."/>
            <person name="Griggs A."/>
            <person name="Gujja S."/>
            <person name="Hansen M."/>
            <person name="Howarth C."/>
            <person name="Imamovic A."/>
            <person name="Ireland A."/>
            <person name="Larimer J."/>
            <person name="McCowan C."/>
            <person name="Murphy C."/>
            <person name="Pearson M."/>
            <person name="Poon T.W."/>
            <person name="Priest M."/>
            <person name="Roberts A."/>
            <person name="Saif S."/>
            <person name="Shea T."/>
            <person name="Sykes S."/>
            <person name="Wortman J."/>
            <person name="Nusbaum C."/>
            <person name="Birren B."/>
        </authorList>
    </citation>
    <scope>NUCLEOTIDE SEQUENCE</scope>
    <source>
        <strain evidence="2">26406</strain>
    </source>
</reference>
<proteinExistence type="predicted"/>
<evidence type="ECO:0000256" key="1">
    <source>
        <dbReference type="SAM" id="Phobius"/>
    </source>
</evidence>
<dbReference type="EMBL" id="JH659374">
    <property type="protein sequence ID" value="EXK26021.1"/>
    <property type="molecule type" value="Genomic_DNA"/>
</dbReference>
<keyword evidence="1" id="KW-0472">Membrane</keyword>
<dbReference type="InterPro" id="IPR011990">
    <property type="entry name" value="TPR-like_helical_dom_sf"/>
</dbReference>
<dbReference type="VEuPathDB" id="FungiDB:FOMG_17382"/>
<organism evidence="2">
    <name type="scientific">Fusarium oxysporum f. sp. melonis 26406</name>
    <dbReference type="NCBI Taxonomy" id="1089452"/>
    <lineage>
        <taxon>Eukaryota</taxon>
        <taxon>Fungi</taxon>
        <taxon>Dikarya</taxon>
        <taxon>Ascomycota</taxon>
        <taxon>Pezizomycotina</taxon>
        <taxon>Sordariomycetes</taxon>
        <taxon>Hypocreomycetidae</taxon>
        <taxon>Hypocreales</taxon>
        <taxon>Nectriaceae</taxon>
        <taxon>Fusarium</taxon>
        <taxon>Fusarium oxysporum species complex</taxon>
    </lineage>
</organism>
<feature type="transmembrane region" description="Helical" evidence="1">
    <location>
        <begin position="151"/>
        <end position="169"/>
    </location>
</feature>
<accession>W9ZY90</accession>
<keyword evidence="1" id="KW-1133">Transmembrane helix</keyword>
<dbReference type="Gene3D" id="1.25.40.10">
    <property type="entry name" value="Tetratricopeptide repeat domain"/>
    <property type="match status" value="1"/>
</dbReference>
<dbReference type="Proteomes" id="UP000030703">
    <property type="component" value="Unassembled WGS sequence"/>
</dbReference>
<dbReference type="OrthoDB" id="7464126at2759"/>
<dbReference type="Pfam" id="PF13424">
    <property type="entry name" value="TPR_12"/>
    <property type="match status" value="1"/>
</dbReference>
<dbReference type="HOGENOM" id="CLU_1547644_0_0_1"/>
<keyword evidence="1" id="KW-0812">Transmembrane</keyword>
<reference evidence="2" key="1">
    <citation type="submission" date="2012-04" db="EMBL/GenBank/DDBJ databases">
        <title>The Genome Sequence of Fusarium oxysporum melonis.</title>
        <authorList>
            <consortium name="The Broad Institute Genome Sequencing Platform"/>
            <person name="Ma L.-J."/>
            <person name="Gale L.R."/>
            <person name="Schwartz D.C."/>
            <person name="Zhou S."/>
            <person name="Corby-Kistler H."/>
            <person name="Young S.K."/>
            <person name="Zeng Q."/>
            <person name="Gargeya S."/>
            <person name="Fitzgerald M."/>
            <person name="Haas B."/>
            <person name="Abouelleil A."/>
            <person name="Alvarado L."/>
            <person name="Arachchi H.M."/>
            <person name="Berlin A."/>
            <person name="Brown A."/>
            <person name="Chapman S.B."/>
            <person name="Chen Z."/>
            <person name="Dunbar C."/>
            <person name="Freedman E."/>
            <person name="Gearin G."/>
            <person name="Goldberg J."/>
            <person name="Griggs A."/>
            <person name="Gujja S."/>
            <person name="Heiman D."/>
            <person name="Howarth C."/>
            <person name="Larson L."/>
            <person name="Lui A."/>
            <person name="MacDonald P.J.P."/>
            <person name="Montmayeur A."/>
            <person name="Murphy C."/>
            <person name="Neiman D."/>
            <person name="Pearson M."/>
            <person name="Priest M."/>
            <person name="Roberts A."/>
            <person name="Saif S."/>
            <person name="Shea T."/>
            <person name="Shenoy N."/>
            <person name="Sisk P."/>
            <person name="Stolte C."/>
            <person name="Sykes S."/>
            <person name="Wortman J."/>
            <person name="Nusbaum C."/>
            <person name="Birren B."/>
        </authorList>
    </citation>
    <scope>NUCLEOTIDE SEQUENCE</scope>
    <source>
        <strain evidence="2">26406</strain>
    </source>
</reference>
<gene>
    <name evidence="2" type="ORF">FOMG_17382</name>
</gene>